<accession>A0A4R5MLP3</accession>
<evidence type="ECO:0000313" key="2">
    <source>
        <dbReference type="EMBL" id="TDG36406.1"/>
    </source>
</evidence>
<reference evidence="2 3" key="1">
    <citation type="submission" date="2019-02" db="EMBL/GenBank/DDBJ databases">
        <title>Pedobacter sp. nov., a novel speices isolated from soil of pinguins habitat in Antarcitica.</title>
        <authorList>
            <person name="He R.-H."/>
        </authorList>
    </citation>
    <scope>NUCLEOTIDE SEQUENCE [LARGE SCALE GENOMIC DNA]</scope>
    <source>
        <strain evidence="2 3">E01020</strain>
    </source>
</reference>
<proteinExistence type="predicted"/>
<comment type="caution">
    <text evidence="2">The sequence shown here is derived from an EMBL/GenBank/DDBJ whole genome shotgun (WGS) entry which is preliminary data.</text>
</comment>
<dbReference type="Proteomes" id="UP000295668">
    <property type="component" value="Unassembled WGS sequence"/>
</dbReference>
<keyword evidence="1" id="KW-0472">Membrane</keyword>
<keyword evidence="1" id="KW-0812">Transmembrane</keyword>
<keyword evidence="3" id="KW-1185">Reference proteome</keyword>
<name>A0A4R5MLP3_9SPHI</name>
<keyword evidence="1" id="KW-1133">Transmembrane helix</keyword>
<evidence type="ECO:0000313" key="3">
    <source>
        <dbReference type="Proteomes" id="UP000295668"/>
    </source>
</evidence>
<evidence type="ECO:0000256" key="1">
    <source>
        <dbReference type="SAM" id="Phobius"/>
    </source>
</evidence>
<dbReference type="AlphaFoldDB" id="A0A4R5MLP3"/>
<sequence>MNTEENNFSKKSIKTGLLVLGFIIITVALAIFLTDFNYFFYSIWDADTLNWLSIKITVLPAIFASIFLYKYLQKDFRNNEDVKEPKKTAVGGFIFMLFFIGLLFIAIIRFTVMMVNVGFDNSTAFVPHATVIGAYEDSGKGAHQNITIKDNITGKENTLETTVDIFWKYKYYKTKNKIFEEPIHKGFLGIIYSK</sequence>
<gene>
    <name evidence="2" type="ORF">EZJ43_07765</name>
</gene>
<protein>
    <submittedName>
        <fullName evidence="2">Uncharacterized protein</fullName>
    </submittedName>
</protein>
<dbReference type="RefSeq" id="WP_133262135.1">
    <property type="nucleotide sequence ID" value="NZ_SJCY01000004.1"/>
</dbReference>
<feature type="transmembrane region" description="Helical" evidence="1">
    <location>
        <begin position="52"/>
        <end position="72"/>
    </location>
</feature>
<feature type="transmembrane region" description="Helical" evidence="1">
    <location>
        <begin position="17"/>
        <end position="40"/>
    </location>
</feature>
<feature type="transmembrane region" description="Helical" evidence="1">
    <location>
        <begin position="93"/>
        <end position="115"/>
    </location>
</feature>
<dbReference type="EMBL" id="SJCY01000004">
    <property type="protein sequence ID" value="TDG36406.1"/>
    <property type="molecule type" value="Genomic_DNA"/>
</dbReference>
<organism evidence="2 3">
    <name type="scientific">Pedobacter changchengzhani</name>
    <dbReference type="NCBI Taxonomy" id="2529274"/>
    <lineage>
        <taxon>Bacteria</taxon>
        <taxon>Pseudomonadati</taxon>
        <taxon>Bacteroidota</taxon>
        <taxon>Sphingobacteriia</taxon>
        <taxon>Sphingobacteriales</taxon>
        <taxon>Sphingobacteriaceae</taxon>
        <taxon>Pedobacter</taxon>
    </lineage>
</organism>